<evidence type="ECO:0000256" key="1">
    <source>
        <dbReference type="SAM" id="Phobius"/>
    </source>
</evidence>
<protein>
    <submittedName>
        <fullName evidence="2">Glycosyltransferase family 8 protein</fullName>
    </submittedName>
</protein>
<dbReference type="SUPFAM" id="SSF53448">
    <property type="entry name" value="Nucleotide-diphospho-sugar transferases"/>
    <property type="match status" value="1"/>
</dbReference>
<dbReference type="GO" id="GO:0016757">
    <property type="term" value="F:glycosyltransferase activity"/>
    <property type="evidence" value="ECO:0007669"/>
    <property type="project" value="InterPro"/>
</dbReference>
<sequence length="307" mass="34119">MSDGNKAVKSDKTPVWATLITNTSYLSGLLTLAYSLRRAGSKYPLVVLYADSFPPDGRRALDARGIPRQRVDYLQPAPGDTIDPRFRDCWTKLVVFSLTQYARVVALDADMLVRRNMDELMDVPLDGRDRLFAACHACLCNPLHLPNYPRNWTPAACAYTSPPPHLQHAPPPAELNGGLLVVQPSAALAGQIRAQLGSGDSRLQRLPFAEQSLLSGLFRGRWAVLPYRYNALKTLRWRGVHAGLWADGEVRCVHFILTPKPEAAGGVNGVEENGGNGMEMEEVDLWWGGVDRERRAKEREMECVDGW</sequence>
<name>A0AAN6ZIQ7_9PEZI</name>
<feature type="transmembrane region" description="Helical" evidence="1">
    <location>
        <begin position="15"/>
        <end position="36"/>
    </location>
</feature>
<organism evidence="2 3">
    <name type="scientific">Trichocladium antarcticum</name>
    <dbReference type="NCBI Taxonomy" id="1450529"/>
    <lineage>
        <taxon>Eukaryota</taxon>
        <taxon>Fungi</taxon>
        <taxon>Dikarya</taxon>
        <taxon>Ascomycota</taxon>
        <taxon>Pezizomycotina</taxon>
        <taxon>Sordariomycetes</taxon>
        <taxon>Sordariomycetidae</taxon>
        <taxon>Sordariales</taxon>
        <taxon>Chaetomiaceae</taxon>
        <taxon>Trichocladium</taxon>
    </lineage>
</organism>
<dbReference type="EMBL" id="MU853401">
    <property type="protein sequence ID" value="KAK4138921.1"/>
    <property type="molecule type" value="Genomic_DNA"/>
</dbReference>
<dbReference type="InterPro" id="IPR002495">
    <property type="entry name" value="Glyco_trans_8"/>
</dbReference>
<accession>A0AAN6ZIQ7</accession>
<keyword evidence="1" id="KW-0472">Membrane</keyword>
<dbReference type="Pfam" id="PF01501">
    <property type="entry name" value="Glyco_transf_8"/>
    <property type="match status" value="1"/>
</dbReference>
<dbReference type="Gene3D" id="3.90.550.10">
    <property type="entry name" value="Spore Coat Polysaccharide Biosynthesis Protein SpsA, Chain A"/>
    <property type="match status" value="1"/>
</dbReference>
<keyword evidence="1" id="KW-1133">Transmembrane helix</keyword>
<dbReference type="InterPro" id="IPR029044">
    <property type="entry name" value="Nucleotide-diphossugar_trans"/>
</dbReference>
<keyword evidence="3" id="KW-1185">Reference proteome</keyword>
<reference evidence="2" key="1">
    <citation type="journal article" date="2023" name="Mol. Phylogenet. Evol.">
        <title>Genome-scale phylogeny and comparative genomics of the fungal order Sordariales.</title>
        <authorList>
            <person name="Hensen N."/>
            <person name="Bonometti L."/>
            <person name="Westerberg I."/>
            <person name="Brannstrom I.O."/>
            <person name="Guillou S."/>
            <person name="Cros-Aarteil S."/>
            <person name="Calhoun S."/>
            <person name="Haridas S."/>
            <person name="Kuo A."/>
            <person name="Mondo S."/>
            <person name="Pangilinan J."/>
            <person name="Riley R."/>
            <person name="LaButti K."/>
            <person name="Andreopoulos B."/>
            <person name="Lipzen A."/>
            <person name="Chen C."/>
            <person name="Yan M."/>
            <person name="Daum C."/>
            <person name="Ng V."/>
            <person name="Clum A."/>
            <person name="Steindorff A."/>
            <person name="Ohm R.A."/>
            <person name="Martin F."/>
            <person name="Silar P."/>
            <person name="Natvig D.O."/>
            <person name="Lalanne C."/>
            <person name="Gautier V."/>
            <person name="Ament-Velasquez S.L."/>
            <person name="Kruys A."/>
            <person name="Hutchinson M.I."/>
            <person name="Powell A.J."/>
            <person name="Barry K."/>
            <person name="Miller A.N."/>
            <person name="Grigoriev I.V."/>
            <person name="Debuchy R."/>
            <person name="Gladieux P."/>
            <person name="Hiltunen Thoren M."/>
            <person name="Johannesson H."/>
        </authorList>
    </citation>
    <scope>NUCLEOTIDE SEQUENCE</scope>
    <source>
        <strain evidence="2">CBS 123565</strain>
    </source>
</reference>
<proteinExistence type="predicted"/>
<dbReference type="PANTHER" id="PTHR11183">
    <property type="entry name" value="GLYCOGENIN SUBFAMILY MEMBER"/>
    <property type="match status" value="1"/>
</dbReference>
<evidence type="ECO:0000313" key="2">
    <source>
        <dbReference type="EMBL" id="KAK4138921.1"/>
    </source>
</evidence>
<dbReference type="Proteomes" id="UP001304895">
    <property type="component" value="Unassembled WGS sequence"/>
</dbReference>
<dbReference type="AlphaFoldDB" id="A0AAN6ZIQ7"/>
<evidence type="ECO:0000313" key="3">
    <source>
        <dbReference type="Proteomes" id="UP001304895"/>
    </source>
</evidence>
<comment type="caution">
    <text evidence="2">The sequence shown here is derived from an EMBL/GenBank/DDBJ whole genome shotgun (WGS) entry which is preliminary data.</text>
</comment>
<dbReference type="InterPro" id="IPR050587">
    <property type="entry name" value="GNT1/Glycosyltrans_8"/>
</dbReference>
<gene>
    <name evidence="2" type="ORF">BT67DRAFT_446921</name>
</gene>
<keyword evidence="1" id="KW-0812">Transmembrane</keyword>
<reference evidence="2" key="2">
    <citation type="submission" date="2023-05" db="EMBL/GenBank/DDBJ databases">
        <authorList>
            <consortium name="Lawrence Berkeley National Laboratory"/>
            <person name="Steindorff A."/>
            <person name="Hensen N."/>
            <person name="Bonometti L."/>
            <person name="Westerberg I."/>
            <person name="Brannstrom I.O."/>
            <person name="Guillou S."/>
            <person name="Cros-Aarteil S."/>
            <person name="Calhoun S."/>
            <person name="Haridas S."/>
            <person name="Kuo A."/>
            <person name="Mondo S."/>
            <person name="Pangilinan J."/>
            <person name="Riley R."/>
            <person name="Labutti K."/>
            <person name="Andreopoulos B."/>
            <person name="Lipzen A."/>
            <person name="Chen C."/>
            <person name="Yanf M."/>
            <person name="Daum C."/>
            <person name="Ng V."/>
            <person name="Clum A."/>
            <person name="Ohm R."/>
            <person name="Martin F."/>
            <person name="Silar P."/>
            <person name="Natvig D."/>
            <person name="Lalanne C."/>
            <person name="Gautier V."/>
            <person name="Ament-Velasquez S.L."/>
            <person name="Kruys A."/>
            <person name="Hutchinson M.I."/>
            <person name="Powell A.J."/>
            <person name="Barry K."/>
            <person name="Miller A.N."/>
            <person name="Grigoriev I.V."/>
            <person name="Debuchy R."/>
            <person name="Gladieux P."/>
            <person name="Thoren M.H."/>
            <person name="Johannesson H."/>
        </authorList>
    </citation>
    <scope>NUCLEOTIDE SEQUENCE</scope>
    <source>
        <strain evidence="2">CBS 123565</strain>
    </source>
</reference>